<dbReference type="PANTHER" id="PTHR42188">
    <property type="entry name" value="23S RRNA-SPECIFIC ENDONUCLEASE VAPC20"/>
    <property type="match status" value="1"/>
</dbReference>
<keyword evidence="2 5" id="KW-0540">Nuclease</keyword>
<dbReference type="EC" id="3.1.-.-" evidence="5"/>
<reference evidence="7" key="1">
    <citation type="submission" date="2020-10" db="EMBL/GenBank/DDBJ databases">
        <authorList>
            <person name="Kadnikov V."/>
            <person name="Beletsky A.V."/>
            <person name="Mardanov A.V."/>
            <person name="Karnachuk O.V."/>
            <person name="Ravin N.V."/>
        </authorList>
    </citation>
    <scope>NUCLEOTIDE SEQUENCE</scope>
    <source>
        <strain evidence="7">Bu02</strain>
    </source>
</reference>
<dbReference type="InterPro" id="IPR039018">
    <property type="entry name" value="VapC20-like"/>
</dbReference>
<dbReference type="GO" id="GO:0004521">
    <property type="term" value="F:RNA endonuclease activity"/>
    <property type="evidence" value="ECO:0007669"/>
    <property type="project" value="InterPro"/>
</dbReference>
<evidence type="ECO:0000256" key="2">
    <source>
        <dbReference type="ARBA" id="ARBA00022722"/>
    </source>
</evidence>
<dbReference type="GO" id="GO:0090729">
    <property type="term" value="F:toxin activity"/>
    <property type="evidence" value="ECO:0007669"/>
    <property type="project" value="UniProtKB-KW"/>
</dbReference>
<dbReference type="SUPFAM" id="SSF88723">
    <property type="entry name" value="PIN domain-like"/>
    <property type="match status" value="1"/>
</dbReference>
<keyword evidence="5" id="KW-0460">Magnesium</keyword>
<dbReference type="PANTHER" id="PTHR42188:SF1">
    <property type="entry name" value="23S RRNA-SPECIFIC ENDONUCLEASE VAPC20"/>
    <property type="match status" value="1"/>
</dbReference>
<dbReference type="InterPro" id="IPR022907">
    <property type="entry name" value="VapC_family"/>
</dbReference>
<dbReference type="Pfam" id="PF01850">
    <property type="entry name" value="PIN"/>
    <property type="match status" value="1"/>
</dbReference>
<dbReference type="InterPro" id="IPR029060">
    <property type="entry name" value="PIN-like_dom_sf"/>
</dbReference>
<proteinExistence type="inferred from homology"/>
<comment type="cofactor">
    <cofactor evidence="5">
        <name>Mg(2+)</name>
        <dbReference type="ChEBI" id="CHEBI:18420"/>
    </cofactor>
</comment>
<keyword evidence="1 5" id="KW-1277">Toxin-antitoxin system</keyword>
<evidence type="ECO:0000256" key="5">
    <source>
        <dbReference type="HAMAP-Rule" id="MF_00265"/>
    </source>
</evidence>
<dbReference type="Gene3D" id="3.40.50.1010">
    <property type="entry name" value="5'-nuclease"/>
    <property type="match status" value="1"/>
</dbReference>
<dbReference type="KEGG" id="fcz:IMF26_04785"/>
<keyword evidence="4 5" id="KW-0378">Hydrolase</keyword>
<evidence type="ECO:0000256" key="1">
    <source>
        <dbReference type="ARBA" id="ARBA00022649"/>
    </source>
</evidence>
<keyword evidence="3 5" id="KW-0479">Metal-binding</keyword>
<protein>
    <recommendedName>
        <fullName evidence="5">Ribonuclease VapC</fullName>
        <shortName evidence="5">RNase VapC</shortName>
        <ecNumber evidence="5">3.1.-.-</ecNumber>
    </recommendedName>
    <alternativeName>
        <fullName evidence="5">Toxin VapC</fullName>
    </alternativeName>
</protein>
<dbReference type="GO" id="GO:0016075">
    <property type="term" value="P:rRNA catabolic process"/>
    <property type="evidence" value="ECO:0007669"/>
    <property type="project" value="TreeGrafter"/>
</dbReference>
<comment type="function">
    <text evidence="5">Toxic component of a toxin-antitoxin (TA) system. An RNase.</text>
</comment>
<dbReference type="EMBL" id="CP062796">
    <property type="protein sequence ID" value="QUL99371.1"/>
    <property type="molecule type" value="Genomic_DNA"/>
</dbReference>
<evidence type="ECO:0000256" key="3">
    <source>
        <dbReference type="ARBA" id="ARBA00022723"/>
    </source>
</evidence>
<dbReference type="GO" id="GO:0016787">
    <property type="term" value="F:hydrolase activity"/>
    <property type="evidence" value="ECO:0007669"/>
    <property type="project" value="UniProtKB-KW"/>
</dbReference>
<evidence type="ECO:0000256" key="4">
    <source>
        <dbReference type="ARBA" id="ARBA00022801"/>
    </source>
</evidence>
<comment type="similarity">
    <text evidence="5">Belongs to the PINc/VapC protein family.</text>
</comment>
<dbReference type="AlphaFoldDB" id="A0AAT9LDI0"/>
<dbReference type="GO" id="GO:0000287">
    <property type="term" value="F:magnesium ion binding"/>
    <property type="evidence" value="ECO:0007669"/>
    <property type="project" value="UniProtKB-UniRule"/>
</dbReference>
<name>A0AAT9LDI0_9FIRM</name>
<accession>A0AAT9LDI0</accession>
<evidence type="ECO:0000259" key="6">
    <source>
        <dbReference type="Pfam" id="PF01850"/>
    </source>
</evidence>
<keyword evidence="5" id="KW-0800">Toxin</keyword>
<reference evidence="7" key="2">
    <citation type="journal article" date="2023" name="Biology">
        <title>Prokaryotic Life Associated with Coal-Fire Gas Vents Revealed by Metagenomics.</title>
        <authorList>
            <person name="Kadnikov V.V."/>
            <person name="Mardanov A.V."/>
            <person name="Beletsky A.V."/>
            <person name="Karnachuk O.V."/>
            <person name="Ravin N.V."/>
        </authorList>
    </citation>
    <scope>NUCLEOTIDE SEQUENCE</scope>
    <source>
        <strain evidence="7">Bu02</strain>
    </source>
</reference>
<sequence>MPGQVVSKQVVYVDTSAFLAVLDASDVYHHRAADLWRELLQSGASLACSSYVLVETSALIQRRLGVEALRAFREDVYPILNIFWVDAPIHESAVDAVLAANRRELSLVDCVSFLVMRRRGLKRVFTFDRHFAEQGFEVLG</sequence>
<dbReference type="InterPro" id="IPR002716">
    <property type="entry name" value="PIN_dom"/>
</dbReference>
<evidence type="ECO:0000313" key="7">
    <source>
        <dbReference type="EMBL" id="QUL99371.1"/>
    </source>
</evidence>
<feature type="domain" description="PIN" evidence="6">
    <location>
        <begin position="11"/>
        <end position="135"/>
    </location>
</feature>
<dbReference type="HAMAP" id="MF_00265">
    <property type="entry name" value="VapC_Nob1"/>
    <property type="match status" value="1"/>
</dbReference>
<feature type="binding site" evidence="5">
    <location>
        <position position="109"/>
    </location>
    <ligand>
        <name>Mg(2+)</name>
        <dbReference type="ChEBI" id="CHEBI:18420"/>
    </ligand>
</feature>
<feature type="binding site" evidence="5">
    <location>
        <position position="14"/>
    </location>
    <ligand>
        <name>Mg(2+)</name>
        <dbReference type="ChEBI" id="CHEBI:18420"/>
    </ligand>
</feature>
<organism evidence="7">
    <name type="scientific">Candidatus Fermentithermobacillus carboniphilus</name>
    <dbReference type="NCBI Taxonomy" id="3085328"/>
    <lineage>
        <taxon>Bacteria</taxon>
        <taxon>Bacillati</taxon>
        <taxon>Bacillota</taxon>
        <taxon>Candidatus Fermentithermobacillia</taxon>
        <taxon>Candidatus Fermentithermobacillales</taxon>
        <taxon>Candidatus Fermentithermobacillaceae</taxon>
        <taxon>Candidatus Fermentithermobacillus</taxon>
    </lineage>
</organism>
<gene>
    <name evidence="5" type="primary">vapC</name>
    <name evidence="7" type="ORF">IMF26_04785</name>
</gene>